<gene>
    <name evidence="1" type="ORF">LEMA_P106800.1</name>
</gene>
<keyword evidence="2" id="KW-1185">Reference proteome</keyword>
<dbReference type="EMBL" id="FP929129">
    <property type="protein sequence ID" value="CBX96415.1"/>
    <property type="molecule type" value="Genomic_DNA"/>
</dbReference>
<dbReference type="VEuPathDB" id="FungiDB:LEMA_P106800.1"/>
<evidence type="ECO:0000313" key="1">
    <source>
        <dbReference type="EMBL" id="CBX96415.1"/>
    </source>
</evidence>
<name>E4ZYY0_LEPMJ</name>
<reference evidence="2" key="1">
    <citation type="journal article" date="2011" name="Nat. Commun.">
        <title>Effector diversification within compartments of the Leptosphaeria maculans genome affected by Repeat-Induced Point mutations.</title>
        <authorList>
            <person name="Rouxel T."/>
            <person name="Grandaubert J."/>
            <person name="Hane J.K."/>
            <person name="Hoede C."/>
            <person name="van de Wouw A.P."/>
            <person name="Couloux A."/>
            <person name="Dominguez V."/>
            <person name="Anthouard V."/>
            <person name="Bally P."/>
            <person name="Bourras S."/>
            <person name="Cozijnsen A.J."/>
            <person name="Ciuffetti L.M."/>
            <person name="Degrave A."/>
            <person name="Dilmaghani A."/>
            <person name="Duret L."/>
            <person name="Fudal I."/>
            <person name="Goodwin S.B."/>
            <person name="Gout L."/>
            <person name="Glaser N."/>
            <person name="Linglin J."/>
            <person name="Kema G.H.J."/>
            <person name="Lapalu N."/>
            <person name="Lawrence C.B."/>
            <person name="May K."/>
            <person name="Meyer M."/>
            <person name="Ollivier B."/>
            <person name="Poulain J."/>
            <person name="Schoch C.L."/>
            <person name="Simon A."/>
            <person name="Spatafora J.W."/>
            <person name="Stachowiak A."/>
            <person name="Turgeon B.G."/>
            <person name="Tyler B.M."/>
            <person name="Vincent D."/>
            <person name="Weissenbach J."/>
            <person name="Amselem J."/>
            <person name="Quesneville H."/>
            <person name="Oliver R.P."/>
            <person name="Wincker P."/>
            <person name="Balesdent M.-H."/>
            <person name="Howlett B.J."/>
        </authorList>
    </citation>
    <scope>NUCLEOTIDE SEQUENCE [LARGE SCALE GENOMIC DNA]</scope>
    <source>
        <strain evidence="2">JN3 / isolate v23.1.3 / race Av1-4-5-6-7-8</strain>
    </source>
</reference>
<sequence>MSSSPKKQYHLSFAMAMDHVTMKYRLHTHWVQVEGLRLSDFVQFKLPLGTTSVSIHKYAERDALVFDHQSSHCRGDQQSEPLLVALAARSPKFSRSQKRPVEAVWRSRAEKLDVLCTTHGDALLGSPVVFLPSSRNDQSMHGASVGISVNNMHH</sequence>
<dbReference type="InParanoid" id="E4ZYY0"/>
<evidence type="ECO:0000313" key="2">
    <source>
        <dbReference type="Proteomes" id="UP000002668"/>
    </source>
</evidence>
<accession>E4ZYY0</accession>
<proteinExistence type="predicted"/>
<organism evidence="2">
    <name type="scientific">Leptosphaeria maculans (strain JN3 / isolate v23.1.3 / race Av1-4-5-6-7-8)</name>
    <name type="common">Blackleg fungus</name>
    <name type="synonym">Phoma lingam</name>
    <dbReference type="NCBI Taxonomy" id="985895"/>
    <lineage>
        <taxon>Eukaryota</taxon>
        <taxon>Fungi</taxon>
        <taxon>Dikarya</taxon>
        <taxon>Ascomycota</taxon>
        <taxon>Pezizomycotina</taxon>
        <taxon>Dothideomycetes</taxon>
        <taxon>Pleosporomycetidae</taxon>
        <taxon>Pleosporales</taxon>
        <taxon>Pleosporineae</taxon>
        <taxon>Leptosphaeriaceae</taxon>
        <taxon>Plenodomus</taxon>
        <taxon>Plenodomus lingam/Leptosphaeria maculans species complex</taxon>
    </lineage>
</organism>
<protein>
    <submittedName>
        <fullName evidence="1">Predicted protein</fullName>
    </submittedName>
</protein>
<dbReference type="AlphaFoldDB" id="E4ZYY0"/>
<dbReference type="HOGENOM" id="CLU_1704537_0_0_1"/>
<dbReference type="Proteomes" id="UP000002668">
    <property type="component" value="Genome"/>
</dbReference>